<dbReference type="RefSeq" id="XP_046600875.1">
    <property type="nucleotide sequence ID" value="XM_046744919.1"/>
</dbReference>
<evidence type="ECO:0000313" key="2">
    <source>
        <dbReference type="RefSeq" id="XP_046600875.1"/>
    </source>
</evidence>
<proteinExistence type="predicted"/>
<dbReference type="InterPro" id="IPR013783">
    <property type="entry name" value="Ig-like_fold"/>
</dbReference>
<evidence type="ECO:0000313" key="1">
    <source>
        <dbReference type="Proteomes" id="UP000829291"/>
    </source>
</evidence>
<dbReference type="InterPro" id="IPR036179">
    <property type="entry name" value="Ig-like_dom_sf"/>
</dbReference>
<dbReference type="Gene3D" id="2.60.40.10">
    <property type="entry name" value="Immunoglobulins"/>
    <property type="match status" value="2"/>
</dbReference>
<dbReference type="Proteomes" id="UP000829291">
    <property type="component" value="Chromosome 7"/>
</dbReference>
<organism evidence="1 2">
    <name type="scientific">Neodiprion lecontei</name>
    <name type="common">Redheaded pine sawfly</name>
    <dbReference type="NCBI Taxonomy" id="441921"/>
    <lineage>
        <taxon>Eukaryota</taxon>
        <taxon>Metazoa</taxon>
        <taxon>Ecdysozoa</taxon>
        <taxon>Arthropoda</taxon>
        <taxon>Hexapoda</taxon>
        <taxon>Insecta</taxon>
        <taxon>Pterygota</taxon>
        <taxon>Neoptera</taxon>
        <taxon>Endopterygota</taxon>
        <taxon>Hymenoptera</taxon>
        <taxon>Tenthredinoidea</taxon>
        <taxon>Diprionidae</taxon>
        <taxon>Diprioninae</taxon>
        <taxon>Neodiprion</taxon>
    </lineage>
</organism>
<dbReference type="SUPFAM" id="SSF48726">
    <property type="entry name" value="Immunoglobulin"/>
    <property type="match status" value="1"/>
</dbReference>
<name>A0ABM3GKT8_NEOLC</name>
<accession>A0ABM3GKT8</accession>
<sequence>MDHWQMFAFFFVGSFFKDIWAINIKDVRIPKVVREGTEEPIILDCNYEMGTSSNTGLTIKWHIGPKVLYQWVQGSPPRASEEFHKYVDVSYKASNNSNTMYRAVKLVRPGLELSGNYRCVVWTHDDEVEEEERMVVYSPENYFTIHQDYKSTDESNCELIVTCLAKGLSPLPTITLRKDMEEILQQKAVIPRADGRYEVKSVAVMDAKRLRPPVTFKCEIHIQDANYTNFKEVVYSGCDARLPRTFFLAAIFAVLILFAGNQ</sequence>
<gene>
    <name evidence="2" type="primary">LOC107219975</name>
</gene>
<protein>
    <submittedName>
        <fullName evidence="2">Uncharacterized protein LOC107219975</fullName>
    </submittedName>
</protein>
<keyword evidence="1" id="KW-1185">Reference proteome</keyword>
<dbReference type="PANTHER" id="PTHR21261">
    <property type="entry name" value="BEAT PROTEIN"/>
    <property type="match status" value="1"/>
</dbReference>
<dbReference type="GeneID" id="107219975"/>
<reference evidence="2" key="1">
    <citation type="submission" date="2025-08" db="UniProtKB">
        <authorList>
            <consortium name="RefSeq"/>
        </authorList>
    </citation>
    <scope>IDENTIFICATION</scope>
    <source>
        <tissue evidence="2">Thorax and Abdomen</tissue>
    </source>
</reference>